<feature type="compositionally biased region" description="Basic residues" evidence="6">
    <location>
        <begin position="459"/>
        <end position="470"/>
    </location>
</feature>
<protein>
    <submittedName>
        <fullName evidence="7">Set1 complex component swd1</fullName>
    </submittedName>
</protein>
<accession>A0A194V3C1</accession>
<dbReference type="OrthoDB" id="196858at2759"/>
<evidence type="ECO:0000256" key="5">
    <source>
        <dbReference type="PROSITE-ProRule" id="PRU00221"/>
    </source>
</evidence>
<evidence type="ECO:0000313" key="7">
    <source>
        <dbReference type="EMBL" id="KUI58404.1"/>
    </source>
</evidence>
<dbReference type="Proteomes" id="UP000078576">
    <property type="component" value="Unassembled WGS sequence"/>
</dbReference>
<dbReference type="InterPro" id="IPR015943">
    <property type="entry name" value="WD40/YVTN_repeat-like_dom_sf"/>
</dbReference>
<evidence type="ECO:0000256" key="4">
    <source>
        <dbReference type="ARBA" id="ARBA00023242"/>
    </source>
</evidence>
<keyword evidence="4" id="KW-0539">Nucleus</keyword>
<dbReference type="EMBL" id="KN714712">
    <property type="protein sequence ID" value="KUI58404.1"/>
    <property type="molecule type" value="Genomic_DNA"/>
</dbReference>
<evidence type="ECO:0000256" key="2">
    <source>
        <dbReference type="ARBA" id="ARBA00022574"/>
    </source>
</evidence>
<dbReference type="Pfam" id="PF00400">
    <property type="entry name" value="WD40"/>
    <property type="match status" value="2"/>
</dbReference>
<dbReference type="SUPFAM" id="SSF50978">
    <property type="entry name" value="WD40 repeat-like"/>
    <property type="match status" value="1"/>
</dbReference>
<comment type="subcellular location">
    <subcellularLocation>
        <location evidence="1">Nucleus</location>
    </subcellularLocation>
</comment>
<feature type="region of interest" description="Disordered" evidence="6">
    <location>
        <begin position="430"/>
        <end position="470"/>
    </location>
</feature>
<evidence type="ECO:0000256" key="6">
    <source>
        <dbReference type="SAM" id="MobiDB-lite"/>
    </source>
</evidence>
<evidence type="ECO:0000256" key="1">
    <source>
        <dbReference type="ARBA" id="ARBA00004123"/>
    </source>
</evidence>
<dbReference type="GO" id="GO:0048188">
    <property type="term" value="C:Set1C/COMPASS complex"/>
    <property type="evidence" value="ECO:0007669"/>
    <property type="project" value="InterPro"/>
</dbReference>
<feature type="repeat" description="WD" evidence="5">
    <location>
        <begin position="28"/>
        <end position="61"/>
    </location>
</feature>
<sequence length="470" mass="52846">MNLLLSDDYLLQDYPENITNTIRSGHATCLRFNRKGDYLASGRVDGTVVIWDLDTMGVARKLRGHSKSISSLSWSRCGRYLLTACQGWKAILWDLQDGKPCRQVRFKAPVYIAELHPWNHTQFVVSLYEEQPLLVDITDPVAKKHPLPTAPKRVNIEGDAEKRAKQKKDDARHMTTATIYTNAGDHILAGTNKGNLNIIDAHTHEIIYTHPKVCSGVVTTLKLTRSGKELLVNGQDKIIKTFHLPDLSAEDVDPDTIQLPIEHKFEDVVNRCSWNHVTFSCTGEYVVASTYNNHELYIWERGHGSLVRMLEGPKEEQGVIEWHPSRALLAACGLETGRINIWSVTSPQRWSALAPDFVEVEENVEYMEREDEFDIHPQEEIKKRRLDQEDEVVDVKTLGLGGVGEHPGGFQMPILFNLGDSDSEEEFVAVSTGTMRRRSPGDGADADGEVTGAEEKPSKKTTARGRTRKK</sequence>
<proteinExistence type="predicted"/>
<reference evidence="8" key="1">
    <citation type="submission" date="2014-12" db="EMBL/GenBank/DDBJ databases">
        <title>Genome Sequence of Valsa Canker Pathogens Uncovers a Specific Adaption of Colonization on Woody Bark.</title>
        <authorList>
            <person name="Yin Z."/>
            <person name="Liu H."/>
            <person name="Gao X."/>
            <person name="Li Z."/>
            <person name="Song N."/>
            <person name="Ke X."/>
            <person name="Dai Q."/>
            <person name="Wu Y."/>
            <person name="Sun Y."/>
            <person name="Xu J.-R."/>
            <person name="Kang Z.K."/>
            <person name="Wang L."/>
            <person name="Huang L."/>
        </authorList>
    </citation>
    <scope>NUCLEOTIDE SEQUENCE [LARGE SCALE GENOMIC DNA]</scope>
    <source>
        <strain evidence="8">SXYL134</strain>
    </source>
</reference>
<dbReference type="PROSITE" id="PS00678">
    <property type="entry name" value="WD_REPEATS_1"/>
    <property type="match status" value="1"/>
</dbReference>
<gene>
    <name evidence="7" type="ORF">VP1G_05643</name>
</gene>
<dbReference type="InterPro" id="IPR001680">
    <property type="entry name" value="WD40_rpt"/>
</dbReference>
<evidence type="ECO:0000313" key="8">
    <source>
        <dbReference type="Proteomes" id="UP000078576"/>
    </source>
</evidence>
<dbReference type="PROSITE" id="PS50082">
    <property type="entry name" value="WD_REPEATS_2"/>
    <property type="match status" value="2"/>
</dbReference>
<keyword evidence="8" id="KW-1185">Reference proteome</keyword>
<dbReference type="PANTHER" id="PTHR44040:SF1">
    <property type="entry name" value="RETINOBLASTOMA-BINDING PROTEIN 5"/>
    <property type="match status" value="1"/>
</dbReference>
<name>A0A194V3C1_CYTMA</name>
<organism evidence="7 8">
    <name type="scientific">Cytospora mali</name>
    <name type="common">Apple Valsa canker fungus</name>
    <name type="synonym">Valsa mali</name>
    <dbReference type="NCBI Taxonomy" id="578113"/>
    <lineage>
        <taxon>Eukaryota</taxon>
        <taxon>Fungi</taxon>
        <taxon>Dikarya</taxon>
        <taxon>Ascomycota</taxon>
        <taxon>Pezizomycotina</taxon>
        <taxon>Sordariomycetes</taxon>
        <taxon>Sordariomycetidae</taxon>
        <taxon>Diaporthales</taxon>
        <taxon>Cytosporaceae</taxon>
        <taxon>Cytospora</taxon>
    </lineage>
</organism>
<feature type="repeat" description="WD" evidence="5">
    <location>
        <begin position="62"/>
        <end position="103"/>
    </location>
</feature>
<dbReference type="InterPro" id="IPR036322">
    <property type="entry name" value="WD40_repeat_dom_sf"/>
</dbReference>
<keyword evidence="3" id="KW-0677">Repeat</keyword>
<evidence type="ECO:0000256" key="3">
    <source>
        <dbReference type="ARBA" id="ARBA00022737"/>
    </source>
</evidence>
<dbReference type="InterPro" id="IPR037850">
    <property type="entry name" value="RBBP5/Swd1"/>
</dbReference>
<dbReference type="PROSITE" id="PS50294">
    <property type="entry name" value="WD_REPEATS_REGION"/>
    <property type="match status" value="1"/>
</dbReference>
<dbReference type="InterPro" id="IPR019775">
    <property type="entry name" value="WD40_repeat_CS"/>
</dbReference>
<dbReference type="Gene3D" id="2.130.10.10">
    <property type="entry name" value="YVTN repeat-like/Quinoprotein amine dehydrogenase"/>
    <property type="match status" value="1"/>
</dbReference>
<dbReference type="STRING" id="694573.A0A194V3C1"/>
<keyword evidence="2 5" id="KW-0853">WD repeat</keyword>
<dbReference type="SMART" id="SM00320">
    <property type="entry name" value="WD40"/>
    <property type="match status" value="5"/>
</dbReference>
<dbReference type="AlphaFoldDB" id="A0A194V3C1"/>
<dbReference type="PANTHER" id="PTHR44040">
    <property type="entry name" value="RETINOBLASTOMA-BINDING PROTEIN 5"/>
    <property type="match status" value="1"/>
</dbReference>